<feature type="region of interest" description="Disordered" evidence="1">
    <location>
        <begin position="1"/>
        <end position="36"/>
    </location>
</feature>
<dbReference type="EMBL" id="FNMU01000005">
    <property type="protein sequence ID" value="SDW83038.1"/>
    <property type="molecule type" value="Genomic_DNA"/>
</dbReference>
<reference evidence="3 7" key="3">
    <citation type="submission" date="2018-10" db="EMBL/GenBank/DDBJ databases">
        <title>Cultivation of a novel Methanohalophilus strain from Kebrit Deep of the Red Sea and a genomic comparison of members of the genus Methanohalophilus.</title>
        <authorList>
            <person name="Guan Y."/>
            <person name="Ngugi D.K."/>
            <person name="Stingl U."/>
        </authorList>
    </citation>
    <scope>NUCLEOTIDE SEQUENCE [LARGE SCALE GENOMIC DNA]</scope>
    <source>
        <strain evidence="3 7">DSM 3094</strain>
    </source>
</reference>
<protein>
    <submittedName>
        <fullName evidence="2">Uncharacterized protein</fullName>
    </submittedName>
</protein>
<reference evidence="4 6" key="2">
    <citation type="submission" date="2016-10" db="EMBL/GenBank/DDBJ databases">
        <authorList>
            <person name="de Groot N.N."/>
        </authorList>
    </citation>
    <scope>NUCLEOTIDE SEQUENCE [LARGE SCALE GENOMIC DNA]</scope>
    <source>
        <strain evidence="4 6">Z-7982</strain>
    </source>
</reference>
<organism evidence="2 5">
    <name type="scientific">Methanohalophilus halophilus</name>
    <dbReference type="NCBI Taxonomy" id="2177"/>
    <lineage>
        <taxon>Archaea</taxon>
        <taxon>Methanobacteriati</taxon>
        <taxon>Methanobacteriota</taxon>
        <taxon>Stenosarchaea group</taxon>
        <taxon>Methanomicrobia</taxon>
        <taxon>Methanosarcinales</taxon>
        <taxon>Methanosarcinaceae</taxon>
        <taxon>Methanohalophilus</taxon>
    </lineage>
</organism>
<dbReference type="EMBL" id="RJJG01000001">
    <property type="protein sequence ID" value="RNI11038.1"/>
    <property type="molecule type" value="Genomic_DNA"/>
</dbReference>
<keyword evidence="5" id="KW-1185">Reference proteome</keyword>
<dbReference type="Proteomes" id="UP000267921">
    <property type="component" value="Unassembled WGS sequence"/>
</dbReference>
<proteinExistence type="predicted"/>
<accession>A0A1L3PZP4</accession>
<gene>
    <name evidence="2" type="ORF">BHR79_00450</name>
    <name evidence="3" type="ORF">EFE40_02350</name>
    <name evidence="4" type="ORF">SAMN04515625_1688</name>
</gene>
<evidence type="ECO:0000313" key="3">
    <source>
        <dbReference type="EMBL" id="RNI11038.1"/>
    </source>
</evidence>
<dbReference type="RefSeq" id="WP_072560252.1">
    <property type="nucleotide sequence ID" value="NZ_CP017921.1"/>
</dbReference>
<feature type="compositionally biased region" description="Basic and acidic residues" evidence="1">
    <location>
        <begin position="1"/>
        <end position="15"/>
    </location>
</feature>
<dbReference type="OrthoDB" id="383257at2157"/>
<evidence type="ECO:0000313" key="7">
    <source>
        <dbReference type="Proteomes" id="UP000267921"/>
    </source>
</evidence>
<dbReference type="Proteomes" id="UP000186879">
    <property type="component" value="Chromosome"/>
</dbReference>
<name>A0A1L3PZP4_9EURY</name>
<sequence length="149" mass="17089">MGIDRVIQEQKEKQNGKNIKKSPINEPPRWKIKYPSPSIERPVSEYEISHVTLENKTAELESVKNNYGIPNDEKIRLKRKLKAEIKHIKIALGYETNIDVINPSTNEYNYSSDKTTFYKQPLSVSKPKSLSEKLASKVGDIFKSIKGKN</sequence>
<evidence type="ECO:0000313" key="5">
    <source>
        <dbReference type="Proteomes" id="UP000186879"/>
    </source>
</evidence>
<dbReference type="GeneID" id="30582178"/>
<dbReference type="KEGG" id="mhaz:BHR79_00450"/>
<reference evidence="2 5" key="1">
    <citation type="submission" date="2016-10" db="EMBL/GenBank/DDBJ databases">
        <title>Methanohalophilus halophilus.</title>
        <authorList>
            <person name="L'haridon S."/>
        </authorList>
    </citation>
    <scope>NUCLEOTIDE SEQUENCE [LARGE SCALE GENOMIC DNA]</scope>
    <source>
        <strain evidence="2 5">Z-7982</strain>
    </source>
</reference>
<evidence type="ECO:0000313" key="4">
    <source>
        <dbReference type="EMBL" id="SDW83038.1"/>
    </source>
</evidence>
<dbReference type="EMBL" id="CP017921">
    <property type="protein sequence ID" value="APH38097.1"/>
    <property type="molecule type" value="Genomic_DNA"/>
</dbReference>
<dbReference type="AlphaFoldDB" id="A0A1L3PZP4"/>
<evidence type="ECO:0000313" key="6">
    <source>
        <dbReference type="Proteomes" id="UP000198669"/>
    </source>
</evidence>
<dbReference type="Proteomes" id="UP000198669">
    <property type="component" value="Unassembled WGS sequence"/>
</dbReference>
<evidence type="ECO:0000256" key="1">
    <source>
        <dbReference type="SAM" id="MobiDB-lite"/>
    </source>
</evidence>
<evidence type="ECO:0000313" key="2">
    <source>
        <dbReference type="EMBL" id="APH38097.1"/>
    </source>
</evidence>